<feature type="transmembrane region" description="Helical" evidence="7">
    <location>
        <begin position="116"/>
        <end position="133"/>
    </location>
</feature>
<dbReference type="PANTHER" id="PTHR43663:SF1">
    <property type="entry name" value="CHROMATE TRANSPORTER"/>
    <property type="match status" value="1"/>
</dbReference>
<feature type="transmembrane region" description="Helical" evidence="7">
    <location>
        <begin position="153"/>
        <end position="181"/>
    </location>
</feature>
<proteinExistence type="inferred from homology"/>
<keyword evidence="4 7" id="KW-0812">Transmembrane</keyword>
<comment type="subcellular location">
    <subcellularLocation>
        <location evidence="1">Cell membrane</location>
        <topology evidence="1">Multi-pass membrane protein</topology>
    </subcellularLocation>
</comment>
<keyword evidence="3" id="KW-1003">Cell membrane</keyword>
<sequence length="189" mass="20207">MLGASSNQVQQTNPPSLGVLVAVFAGIGARAFGGSIPTHVLPFCLKRGWLTDSECLEALNWCRSLPGAGGTNLSAYLGYYWQKTVGAILATFALVLPGSVVILLASKLLSQLPEHIVQASLTAVVAASLGLLLDLTWRLAKPSITNYVQVLVAIATFILVGIFRVPIPLVLVLLVPIAWYFNRRTQTSH</sequence>
<reference evidence="8" key="1">
    <citation type="submission" date="2021-05" db="EMBL/GenBank/DDBJ databases">
        <authorList>
            <person name="Pietrasiak N."/>
            <person name="Ward R."/>
            <person name="Stajich J.E."/>
            <person name="Kurbessoian T."/>
        </authorList>
    </citation>
    <scope>NUCLEOTIDE SEQUENCE</scope>
    <source>
        <strain evidence="8">HA4357-MV3</strain>
    </source>
</reference>
<comment type="similarity">
    <text evidence="2">Belongs to the chromate ion transporter (CHR) (TC 2.A.51) family.</text>
</comment>
<evidence type="ECO:0000256" key="4">
    <source>
        <dbReference type="ARBA" id="ARBA00022692"/>
    </source>
</evidence>
<dbReference type="AlphaFoldDB" id="A0A9E3H5X0"/>
<reference evidence="8" key="2">
    <citation type="journal article" date="2022" name="Microbiol. Resour. Announc.">
        <title>Metagenome Sequencing to Explore Phylogenomics of Terrestrial Cyanobacteria.</title>
        <authorList>
            <person name="Ward R.D."/>
            <person name="Stajich J.E."/>
            <person name="Johansen J.R."/>
            <person name="Huntemann M."/>
            <person name="Clum A."/>
            <person name="Foster B."/>
            <person name="Foster B."/>
            <person name="Roux S."/>
            <person name="Palaniappan K."/>
            <person name="Varghese N."/>
            <person name="Mukherjee S."/>
            <person name="Reddy T.B.K."/>
            <person name="Daum C."/>
            <person name="Copeland A."/>
            <person name="Chen I.A."/>
            <person name="Ivanova N.N."/>
            <person name="Kyrpides N.C."/>
            <person name="Shapiro N."/>
            <person name="Eloe-Fadrosh E.A."/>
            <person name="Pietrasiak N."/>
        </authorList>
    </citation>
    <scope>NUCLEOTIDE SEQUENCE</scope>
    <source>
        <strain evidence="8">HA4357-MV3</strain>
    </source>
</reference>
<dbReference type="Proteomes" id="UP000813215">
    <property type="component" value="Unassembled WGS sequence"/>
</dbReference>
<evidence type="ECO:0000313" key="8">
    <source>
        <dbReference type="EMBL" id="MBW4431418.1"/>
    </source>
</evidence>
<accession>A0A9E3H5X0</accession>
<evidence type="ECO:0000313" key="9">
    <source>
        <dbReference type="Proteomes" id="UP000813215"/>
    </source>
</evidence>
<name>A0A9E3H5X0_9NOST</name>
<evidence type="ECO:0000256" key="5">
    <source>
        <dbReference type="ARBA" id="ARBA00022989"/>
    </source>
</evidence>
<dbReference type="GO" id="GO:0015109">
    <property type="term" value="F:chromate transmembrane transporter activity"/>
    <property type="evidence" value="ECO:0007669"/>
    <property type="project" value="InterPro"/>
</dbReference>
<organism evidence="8 9">
    <name type="scientific">Pelatocladus maniniholoensis HA4357-MV3</name>
    <dbReference type="NCBI Taxonomy" id="1117104"/>
    <lineage>
        <taxon>Bacteria</taxon>
        <taxon>Bacillati</taxon>
        <taxon>Cyanobacteriota</taxon>
        <taxon>Cyanophyceae</taxon>
        <taxon>Nostocales</taxon>
        <taxon>Nostocaceae</taxon>
        <taxon>Pelatocladus</taxon>
    </lineage>
</organism>
<evidence type="ECO:0000256" key="6">
    <source>
        <dbReference type="ARBA" id="ARBA00023136"/>
    </source>
</evidence>
<protein>
    <submittedName>
        <fullName evidence="8">Chromate transporter</fullName>
    </submittedName>
</protein>
<dbReference type="EMBL" id="JAHHHW010000069">
    <property type="protein sequence ID" value="MBW4431418.1"/>
    <property type="molecule type" value="Genomic_DNA"/>
</dbReference>
<dbReference type="InterPro" id="IPR052518">
    <property type="entry name" value="CHR_Transporter"/>
</dbReference>
<dbReference type="InterPro" id="IPR003370">
    <property type="entry name" value="Chromate_transpt"/>
</dbReference>
<comment type="caution">
    <text evidence="8">The sequence shown here is derived from an EMBL/GenBank/DDBJ whole genome shotgun (WGS) entry which is preliminary data.</text>
</comment>
<keyword evidence="5 7" id="KW-1133">Transmembrane helix</keyword>
<evidence type="ECO:0000256" key="1">
    <source>
        <dbReference type="ARBA" id="ARBA00004651"/>
    </source>
</evidence>
<evidence type="ECO:0000256" key="3">
    <source>
        <dbReference type="ARBA" id="ARBA00022475"/>
    </source>
</evidence>
<gene>
    <name evidence="8" type="ORF">KME28_06730</name>
</gene>
<keyword evidence="6 7" id="KW-0472">Membrane</keyword>
<dbReference type="Pfam" id="PF02417">
    <property type="entry name" value="Chromate_transp"/>
    <property type="match status" value="1"/>
</dbReference>
<evidence type="ECO:0000256" key="2">
    <source>
        <dbReference type="ARBA" id="ARBA00005262"/>
    </source>
</evidence>
<dbReference type="GO" id="GO:0005886">
    <property type="term" value="C:plasma membrane"/>
    <property type="evidence" value="ECO:0007669"/>
    <property type="project" value="UniProtKB-SubCell"/>
</dbReference>
<evidence type="ECO:0000256" key="7">
    <source>
        <dbReference type="SAM" id="Phobius"/>
    </source>
</evidence>
<feature type="transmembrane region" description="Helical" evidence="7">
    <location>
        <begin position="84"/>
        <end position="104"/>
    </location>
</feature>
<dbReference type="PANTHER" id="PTHR43663">
    <property type="entry name" value="CHROMATE TRANSPORT PROTEIN-RELATED"/>
    <property type="match status" value="1"/>
</dbReference>